<dbReference type="Gene3D" id="3.30.1330.60">
    <property type="entry name" value="OmpA-like domain"/>
    <property type="match status" value="1"/>
</dbReference>
<keyword evidence="2" id="KW-0812">Transmembrane</keyword>
<evidence type="ECO:0000313" key="3">
    <source>
        <dbReference type="EMBL" id="RUL78126.1"/>
    </source>
</evidence>
<dbReference type="InterPro" id="IPR008023">
    <property type="entry name" value="DUF748"/>
</dbReference>
<comment type="caution">
    <text evidence="3">The sequence shown here is derived from an EMBL/GenBank/DDBJ whole genome shotgun (WGS) entry which is preliminary data.</text>
</comment>
<dbReference type="OrthoDB" id="9757969at2"/>
<reference evidence="3 4" key="1">
    <citation type="submission" date="2018-12" db="EMBL/GenBank/DDBJ databases">
        <title>Dyella dinghuensis sp. nov. DHOA06 and Dyella choica sp. nov. 4M-K27, isolated from forest soil.</title>
        <authorList>
            <person name="Qiu L.-H."/>
            <person name="Gao Z.-H."/>
        </authorList>
    </citation>
    <scope>NUCLEOTIDE SEQUENCE [LARGE SCALE GENOMIC DNA]</scope>
    <source>
        <strain evidence="3 4">4M-K27</strain>
    </source>
</reference>
<dbReference type="RefSeq" id="WP_126683561.1">
    <property type="nucleotide sequence ID" value="NZ_RYYV01000003.1"/>
</dbReference>
<organism evidence="3 4">
    <name type="scientific">Dyella choica</name>
    <dbReference type="NCBI Taxonomy" id="1927959"/>
    <lineage>
        <taxon>Bacteria</taxon>
        <taxon>Pseudomonadati</taxon>
        <taxon>Pseudomonadota</taxon>
        <taxon>Gammaproteobacteria</taxon>
        <taxon>Lysobacterales</taxon>
        <taxon>Rhodanobacteraceae</taxon>
        <taxon>Dyella</taxon>
    </lineage>
</organism>
<accession>A0A3S0PQ40</accession>
<keyword evidence="2" id="KW-0472">Membrane</keyword>
<sequence>MANRNLSPNALLKAGRERAVSLYHSRRLRITTLVIVILLALFGLFGFFIAPGIIKGQLEKQLAAQLQRPVTIGAVHFNPYTIRLTVDKLHIGERDGAASFVDFDQLVVNASWSSLFHLAPVLDELTLQHPQLHITRTGAQTFNFSDILQRLESKPADPNASPTHFAISNISVHDGDIGFDDKVQNATHRVDQLELGIPFITNLPHDVDIFVQPLLAMRVDGSPLRIEGQTKPFASSRESVISFNIDRLDLAKYLAYAPAPLPAAIPSGLLSGTLDVHFVQAQPTPQLQLQGALQLDNFSMTTHDHAPILELGHGAAALQDVQPLQSRYHFNTLQLDHASLHYTKSSGDHTNFDALLGKNSAPAKPGTPPTDAQIGTLVLLNSTFDYSDLTGPAPARLQLENMQGTVRQLSTLASQPGAVDVNSGLAGGTLHAVGKLFEKDSRFEGQISANHVGLQPLAAWGPPLKADIAGGALDGEVKLKVDWSKALALTLDNSKLAVNEFALKQRDVKLVAWQTLTVDIHHFDLGSSTAQFGDITLHGLKIEAQRLKNGNIDLANLSKSSPPAKGKQAESPSWHWSIAHLAIDGSSFALTDPSLPTRQGRIQIDAEKFGLDSLSDDMHKPIKLALSGGMGRGTFKVDGQVKPEPMDADLRIVASKLNVAPFASLVKVPLNVNIDSAKLSADGRVRYRDGKPQALMAYQGSMALSRVRVLDKLTSEDFLRWNSLALSGMKLQMNGAAPKVDIAALALEDFYARVIINANGRLNLQDVISNPAQAPVSVTNAQVGPAPAQSAPPPPEKETSRTPGGGHTTTATLASASTSAAPPADIHIGQITLASGNLNYTDNFIKPNYTANITQLAGKIGAFGTNTTGKPADVTLQGELDDSSPVNIEGSINPLTPMAFLDIKAKANDVELTHLTPYSGKYAGYPITKGRLTMDVHYQLDQNQLNADNHIVLNQLTFGDRMEGPGISHLPVKLAVALLKDSNGNIDIHVPVSGSLNDPEFSLGGVIWQAFVNVLKRAVTSPFRLLASIGGGGGQQDLDYVEFIPGSAVLDAQAQDRLVHVVDILNKKPDIKLDITGRVDPSVDEEGLRKVTVDDMVQKEEADDIGSAPAKAAPVKPGTDDYKKYLAKAYKHAKFDKPRDFLGLTKSQPPEEMIKMLEANVTVDQDALRHLAERRAGAVRQYLQGKIADNRVFVLASKLDAKGIEDKGKTTRADFSLHM</sequence>
<keyword evidence="2" id="KW-1133">Transmembrane helix</keyword>
<feature type="region of interest" description="Disordered" evidence="1">
    <location>
        <begin position="782"/>
        <end position="819"/>
    </location>
</feature>
<dbReference type="AlphaFoldDB" id="A0A3S0PQ40"/>
<protein>
    <submittedName>
        <fullName evidence="3">DUF748 domain-containing protein</fullName>
    </submittedName>
</protein>
<dbReference type="EMBL" id="RYYV01000003">
    <property type="protein sequence ID" value="RUL78126.1"/>
    <property type="molecule type" value="Genomic_DNA"/>
</dbReference>
<name>A0A3S0PQ40_9GAMM</name>
<gene>
    <name evidence="3" type="ORF">EKH80_04565</name>
</gene>
<feature type="transmembrane region" description="Helical" evidence="2">
    <location>
        <begin position="30"/>
        <end position="54"/>
    </location>
</feature>
<keyword evidence="4" id="KW-1185">Reference proteome</keyword>
<dbReference type="PANTHER" id="PTHR30441">
    <property type="entry name" value="DUF748 DOMAIN-CONTAINING PROTEIN"/>
    <property type="match status" value="1"/>
</dbReference>
<feature type="compositionally biased region" description="Low complexity" evidence="1">
    <location>
        <begin position="808"/>
        <end position="819"/>
    </location>
</feature>
<evidence type="ECO:0000256" key="2">
    <source>
        <dbReference type="SAM" id="Phobius"/>
    </source>
</evidence>
<dbReference type="InterPro" id="IPR036737">
    <property type="entry name" value="OmpA-like_sf"/>
</dbReference>
<evidence type="ECO:0000313" key="4">
    <source>
        <dbReference type="Proteomes" id="UP000274358"/>
    </source>
</evidence>
<dbReference type="Proteomes" id="UP000274358">
    <property type="component" value="Unassembled WGS sequence"/>
</dbReference>
<dbReference type="InterPro" id="IPR052894">
    <property type="entry name" value="AsmA-related"/>
</dbReference>
<dbReference type="PANTHER" id="PTHR30441:SF8">
    <property type="entry name" value="DUF748 DOMAIN-CONTAINING PROTEIN"/>
    <property type="match status" value="1"/>
</dbReference>
<dbReference type="Pfam" id="PF05359">
    <property type="entry name" value="DUF748"/>
    <property type="match status" value="2"/>
</dbReference>
<dbReference type="GO" id="GO:0090313">
    <property type="term" value="P:regulation of protein targeting to membrane"/>
    <property type="evidence" value="ECO:0007669"/>
    <property type="project" value="TreeGrafter"/>
</dbReference>
<evidence type="ECO:0000256" key="1">
    <source>
        <dbReference type="SAM" id="MobiDB-lite"/>
    </source>
</evidence>
<dbReference type="GO" id="GO:0005886">
    <property type="term" value="C:plasma membrane"/>
    <property type="evidence" value="ECO:0007669"/>
    <property type="project" value="TreeGrafter"/>
</dbReference>
<proteinExistence type="predicted"/>